<keyword evidence="1" id="KW-0812">Transmembrane</keyword>
<name>A0A7W6FRG9_9SPHN</name>
<proteinExistence type="predicted"/>
<dbReference type="AlphaFoldDB" id="A0A7W6FRG9"/>
<evidence type="ECO:0000313" key="3">
    <source>
        <dbReference type="Proteomes" id="UP000571950"/>
    </source>
</evidence>
<evidence type="ECO:0000313" key="2">
    <source>
        <dbReference type="EMBL" id="MBB3927044.1"/>
    </source>
</evidence>
<comment type="caution">
    <text evidence="2">The sequence shown here is derived from an EMBL/GenBank/DDBJ whole genome shotgun (WGS) entry which is preliminary data.</text>
</comment>
<dbReference type="RefSeq" id="WP_246343741.1">
    <property type="nucleotide sequence ID" value="NZ_BSPS01000023.1"/>
</dbReference>
<keyword evidence="3" id="KW-1185">Reference proteome</keyword>
<sequence>MIGTGSPLPGVKIALLRLRNAVRRLVRASVVSFAILVGALVVSLFTGGIGDRWLVVTFLLMLVSFVTLSIFPRTKVPGVAELRKTPLRQLAGQSVLWLEAKRPMLPAPARTLAGRIGADLDQLSPHLARLDERHPAAHEVRKLIDEHLPALVESYTRIPPPLRARPHAGSTPEAQLVDGLAVIAREIETMTGEIARGELDALATRGRYLEMRYVDPADAGERRTAD</sequence>
<dbReference type="EMBL" id="JACIDT010000009">
    <property type="protein sequence ID" value="MBB3927044.1"/>
    <property type="molecule type" value="Genomic_DNA"/>
</dbReference>
<dbReference type="Proteomes" id="UP000571950">
    <property type="component" value="Unassembled WGS sequence"/>
</dbReference>
<accession>A0A7W6FRG9</accession>
<keyword evidence="1" id="KW-1133">Transmembrane helix</keyword>
<gene>
    <name evidence="2" type="ORF">GGR43_002767</name>
</gene>
<organism evidence="2 3">
    <name type="scientific">Sphingobium jiangsuense</name>
    <dbReference type="NCBI Taxonomy" id="870476"/>
    <lineage>
        <taxon>Bacteria</taxon>
        <taxon>Pseudomonadati</taxon>
        <taxon>Pseudomonadota</taxon>
        <taxon>Alphaproteobacteria</taxon>
        <taxon>Sphingomonadales</taxon>
        <taxon>Sphingomonadaceae</taxon>
        <taxon>Sphingobium</taxon>
    </lineage>
</organism>
<feature type="transmembrane region" description="Helical" evidence="1">
    <location>
        <begin position="53"/>
        <end position="71"/>
    </location>
</feature>
<protein>
    <submittedName>
        <fullName evidence="2">Uncharacterized protein</fullName>
    </submittedName>
</protein>
<keyword evidence="1" id="KW-0472">Membrane</keyword>
<evidence type="ECO:0000256" key="1">
    <source>
        <dbReference type="SAM" id="Phobius"/>
    </source>
</evidence>
<reference evidence="2 3" key="1">
    <citation type="submission" date="2020-08" db="EMBL/GenBank/DDBJ databases">
        <title>Genomic Encyclopedia of Type Strains, Phase IV (KMG-IV): sequencing the most valuable type-strain genomes for metagenomic binning, comparative biology and taxonomic classification.</title>
        <authorList>
            <person name="Goeker M."/>
        </authorList>
    </citation>
    <scope>NUCLEOTIDE SEQUENCE [LARGE SCALE GENOMIC DNA]</scope>
    <source>
        <strain evidence="2 3">DSM 26189</strain>
    </source>
</reference>
<feature type="transmembrane region" description="Helical" evidence="1">
    <location>
        <begin position="25"/>
        <end position="47"/>
    </location>
</feature>